<dbReference type="Proteomes" id="UP001172687">
    <property type="component" value="Unassembled WGS sequence"/>
</dbReference>
<name>A0ABT8H6N5_MYCAO</name>
<keyword evidence="3" id="KW-1185">Reference proteome</keyword>
<proteinExistence type="inferred from homology"/>
<evidence type="ECO:0000313" key="2">
    <source>
        <dbReference type="EMBL" id="MDN4516434.1"/>
    </source>
</evidence>
<dbReference type="RefSeq" id="WP_011777404.1">
    <property type="nucleotide sequence ID" value="NZ_CP070380.1"/>
</dbReference>
<reference evidence="2" key="1">
    <citation type="submission" date="2023-07" db="EMBL/GenBank/DDBJ databases">
        <title>Degradation of tert-butanol by M. austroafricanum TBA100.</title>
        <authorList>
            <person name="Helbich S."/>
            <person name="Vainshtein Y."/>
        </authorList>
    </citation>
    <scope>NUCLEOTIDE SEQUENCE</scope>
    <source>
        <strain evidence="2">TBA100</strain>
    </source>
</reference>
<dbReference type="Pfam" id="PF06013">
    <property type="entry name" value="WXG100"/>
    <property type="match status" value="1"/>
</dbReference>
<protein>
    <recommendedName>
        <fullName evidence="1">ESAT-6-like protein</fullName>
    </recommendedName>
</protein>
<evidence type="ECO:0000313" key="3">
    <source>
        <dbReference type="Proteomes" id="UP001172687"/>
    </source>
</evidence>
<sequence>MITYNFAGIESDAGEISGQVGKVAGLLAEGHGALTRLQAVWTGDGQMAYDAVQNRWNQNSEELNLALQSLSEALSRSGGDMFGADQGVAGQFT</sequence>
<comment type="similarity">
    <text evidence="1">Belongs to the WXG100 family.</text>
</comment>
<gene>
    <name evidence="2" type="ORF">QYF68_01155</name>
</gene>
<dbReference type="NCBIfam" id="TIGR03930">
    <property type="entry name" value="WXG100_ESAT6"/>
    <property type="match status" value="1"/>
</dbReference>
<dbReference type="SUPFAM" id="SSF140453">
    <property type="entry name" value="EsxAB dimer-like"/>
    <property type="match status" value="1"/>
</dbReference>
<organism evidence="2 3">
    <name type="scientific">Mycolicibacterium austroafricanum</name>
    <name type="common">Mycobacterium austroafricanum</name>
    <dbReference type="NCBI Taxonomy" id="39687"/>
    <lineage>
        <taxon>Bacteria</taxon>
        <taxon>Bacillati</taxon>
        <taxon>Actinomycetota</taxon>
        <taxon>Actinomycetes</taxon>
        <taxon>Mycobacteriales</taxon>
        <taxon>Mycobacteriaceae</taxon>
        <taxon>Mycolicibacterium</taxon>
    </lineage>
</organism>
<dbReference type="InterPro" id="IPR010310">
    <property type="entry name" value="T7SS_ESAT-6-like"/>
</dbReference>
<comment type="caution">
    <text evidence="2">The sequence shown here is derived from an EMBL/GenBank/DDBJ whole genome shotgun (WGS) entry which is preliminary data.</text>
</comment>
<dbReference type="Gene3D" id="1.10.287.1060">
    <property type="entry name" value="ESAT-6-like"/>
    <property type="match status" value="1"/>
</dbReference>
<accession>A0ABT8H6N5</accession>
<evidence type="ECO:0000256" key="1">
    <source>
        <dbReference type="RuleBase" id="RU362001"/>
    </source>
</evidence>
<dbReference type="InterPro" id="IPR036689">
    <property type="entry name" value="ESAT-6-like_sf"/>
</dbReference>
<dbReference type="EMBL" id="JAUHTC010000007">
    <property type="protein sequence ID" value="MDN4516434.1"/>
    <property type="molecule type" value="Genomic_DNA"/>
</dbReference>